<keyword evidence="2" id="KW-1185">Reference proteome</keyword>
<dbReference type="EMBL" id="CP081959">
    <property type="protein sequence ID" value="QZP39404.1"/>
    <property type="molecule type" value="Genomic_DNA"/>
</dbReference>
<dbReference type="SUPFAM" id="SSF46785">
    <property type="entry name" value="Winged helix' DNA-binding domain"/>
    <property type="match status" value="1"/>
</dbReference>
<proteinExistence type="predicted"/>
<evidence type="ECO:0000313" key="1">
    <source>
        <dbReference type="EMBL" id="QZP39404.1"/>
    </source>
</evidence>
<keyword evidence="1" id="KW-0614">Plasmid</keyword>
<sequence>MARSLARGGMTGVQVISWEAADEVLTPRRRELIEALRDSEVESVRALAREVGRDKAQVSRDLGVLAEHGVIQYEKNGNAKQPRLTQQHIVVEPVV</sequence>
<dbReference type="Proteomes" id="UP000826254">
    <property type="component" value="Plasmid unnamed1"/>
</dbReference>
<evidence type="ECO:0000313" key="2">
    <source>
        <dbReference type="Proteomes" id="UP000826254"/>
    </source>
</evidence>
<dbReference type="InterPro" id="IPR011991">
    <property type="entry name" value="ArsR-like_HTH"/>
</dbReference>
<dbReference type="Pfam" id="PF25212">
    <property type="entry name" value="HVO_A0114"/>
    <property type="match status" value="1"/>
</dbReference>
<organism evidence="1 2">
    <name type="scientific">Halobaculum magnesiiphilum</name>
    <dbReference type="NCBI Taxonomy" id="1017351"/>
    <lineage>
        <taxon>Archaea</taxon>
        <taxon>Methanobacteriati</taxon>
        <taxon>Methanobacteriota</taxon>
        <taxon>Stenosarchaea group</taxon>
        <taxon>Halobacteria</taxon>
        <taxon>Halobacteriales</taxon>
        <taxon>Haloferacaceae</taxon>
        <taxon>Halobaculum</taxon>
    </lineage>
</organism>
<dbReference type="InterPro" id="IPR036388">
    <property type="entry name" value="WH-like_DNA-bd_sf"/>
</dbReference>
<accession>A0A8T8WI45</accession>
<reference evidence="1 2" key="1">
    <citation type="journal article" date="2021" name="Int. J. Syst. Evol. Microbiol.">
        <title>Halobaculum halophilum sp. nov. and Halobaculum salinum sp. nov., isolated from salt lake and saline soil.</title>
        <authorList>
            <person name="Cui H.L."/>
            <person name="Shi X.W."/>
            <person name="Yin X.M."/>
            <person name="Yang X.Y."/>
            <person name="Hou J."/>
            <person name="Zhu L."/>
        </authorList>
    </citation>
    <scope>NUCLEOTIDE SEQUENCE [LARGE SCALE GENOMIC DNA]</scope>
    <source>
        <strain evidence="1 2">NBRC 109044</strain>
    </source>
</reference>
<dbReference type="AlphaFoldDB" id="A0A8T8WI45"/>
<geneLocation type="plasmid" evidence="1 2">
    <name>unnamed1</name>
</geneLocation>
<dbReference type="InterPro" id="IPR036390">
    <property type="entry name" value="WH_DNA-bd_sf"/>
</dbReference>
<protein>
    <submittedName>
        <fullName evidence="1">ArsR family transcriptional regulator</fullName>
    </submittedName>
</protein>
<dbReference type="Gene3D" id="1.10.10.10">
    <property type="entry name" value="Winged helix-like DNA-binding domain superfamily/Winged helix DNA-binding domain"/>
    <property type="match status" value="1"/>
</dbReference>
<name>A0A8T8WI45_9EURY</name>
<dbReference type="CDD" id="cd00090">
    <property type="entry name" value="HTH_ARSR"/>
    <property type="match status" value="1"/>
</dbReference>
<gene>
    <name evidence="1" type="ORF">K6T50_15885</name>
</gene>
<dbReference type="KEGG" id="hmp:K6T50_15885"/>